<evidence type="ECO:0000313" key="2">
    <source>
        <dbReference type="Proteomes" id="UP000237350"/>
    </source>
</evidence>
<sequence>MTMVRMIYRKIFMFVHIYYTRKLLTVYVSYATESLDKVQLRRYEPRCAKIKNPGINRVYCRKMSIRRERIMSHAVAKRIVANVQNRMNGIERPTISVFQK</sequence>
<keyword evidence="2" id="KW-1185">Reference proteome</keyword>
<accession>A0A2S4JG36</accession>
<comment type="caution">
    <text evidence="1">The sequence shown here is derived from an EMBL/GenBank/DDBJ whole genome shotgun (WGS) entry which is preliminary data.</text>
</comment>
<gene>
    <name evidence="1" type="ORF">AU468_13525</name>
</gene>
<dbReference type="AlphaFoldDB" id="A0A2S4JG36"/>
<protein>
    <submittedName>
        <fullName evidence="1">Uncharacterized protein</fullName>
    </submittedName>
</protein>
<name>A0A2S4JG36_9SPIO</name>
<dbReference type="Proteomes" id="UP000237350">
    <property type="component" value="Unassembled WGS sequence"/>
</dbReference>
<dbReference type="EMBL" id="LPWH01000123">
    <property type="protein sequence ID" value="POQ98370.1"/>
    <property type="molecule type" value="Genomic_DNA"/>
</dbReference>
<organism evidence="1 2">
    <name type="scientific">Alkalispirochaeta sphaeroplastigenens</name>
    <dbReference type="NCBI Taxonomy" id="1187066"/>
    <lineage>
        <taxon>Bacteria</taxon>
        <taxon>Pseudomonadati</taxon>
        <taxon>Spirochaetota</taxon>
        <taxon>Spirochaetia</taxon>
        <taxon>Spirochaetales</taxon>
        <taxon>Spirochaetaceae</taxon>
        <taxon>Alkalispirochaeta</taxon>
    </lineage>
</organism>
<reference evidence="2" key="1">
    <citation type="submission" date="2015-12" db="EMBL/GenBank/DDBJ databases">
        <authorList>
            <person name="Lodha T.D."/>
            <person name="Chintalapati S."/>
            <person name="Chintalapati V.R."/>
            <person name="Sravanthi T."/>
        </authorList>
    </citation>
    <scope>NUCLEOTIDE SEQUENCE [LARGE SCALE GENOMIC DNA]</scope>
    <source>
        <strain evidence="2">JC133</strain>
    </source>
</reference>
<proteinExistence type="predicted"/>
<evidence type="ECO:0000313" key="1">
    <source>
        <dbReference type="EMBL" id="POQ98370.1"/>
    </source>
</evidence>